<dbReference type="Proteomes" id="UP000383971">
    <property type="component" value="Unassembled WGS sequence"/>
</dbReference>
<gene>
    <name evidence="2" type="ORF">PCO31111_04814</name>
</gene>
<feature type="transmembrane region" description="Helical" evidence="1">
    <location>
        <begin position="44"/>
        <end position="62"/>
    </location>
</feature>
<keyword evidence="1" id="KW-0812">Transmembrane</keyword>
<evidence type="ECO:0000256" key="1">
    <source>
        <dbReference type="SAM" id="Phobius"/>
    </source>
</evidence>
<evidence type="ECO:0000313" key="3">
    <source>
        <dbReference type="Proteomes" id="UP000383971"/>
    </source>
</evidence>
<name>A0A5E4YW73_9BURK</name>
<protein>
    <recommendedName>
        <fullName evidence="4">Transmembrane protein</fullName>
    </recommendedName>
</protein>
<organism evidence="2 3">
    <name type="scientific">Pandoraea communis</name>
    <dbReference type="NCBI Taxonomy" id="2508297"/>
    <lineage>
        <taxon>Bacteria</taxon>
        <taxon>Pseudomonadati</taxon>
        <taxon>Pseudomonadota</taxon>
        <taxon>Betaproteobacteria</taxon>
        <taxon>Burkholderiales</taxon>
        <taxon>Burkholderiaceae</taxon>
        <taxon>Pandoraea</taxon>
    </lineage>
</organism>
<reference evidence="2 3" key="1">
    <citation type="submission" date="2019-08" db="EMBL/GenBank/DDBJ databases">
        <authorList>
            <person name="Peeters C."/>
        </authorList>
    </citation>
    <scope>NUCLEOTIDE SEQUENCE [LARGE SCALE GENOMIC DNA]</scope>
    <source>
        <strain evidence="2 3">LMG 31111</strain>
    </source>
</reference>
<feature type="transmembrane region" description="Helical" evidence="1">
    <location>
        <begin position="68"/>
        <end position="86"/>
    </location>
</feature>
<dbReference type="EMBL" id="CABPSE010000025">
    <property type="protein sequence ID" value="VVE52380.1"/>
    <property type="molecule type" value="Genomic_DNA"/>
</dbReference>
<accession>A0A5E4YW73</accession>
<evidence type="ECO:0008006" key="4">
    <source>
        <dbReference type="Google" id="ProtNLM"/>
    </source>
</evidence>
<dbReference type="AlphaFoldDB" id="A0A5E4YW73"/>
<keyword evidence="1" id="KW-1133">Transmembrane helix</keyword>
<keyword evidence="1" id="KW-0472">Membrane</keyword>
<keyword evidence="3" id="KW-1185">Reference proteome</keyword>
<proteinExistence type="predicted"/>
<sequence>MSATPTRKRLAASASKARSIKKMRLAHGRTIPANSHRSQAASGMIKFASTLSGGTAVGLAVALLTPSVIVTIGAMIAGLIGSGLLVKRYG</sequence>
<evidence type="ECO:0000313" key="2">
    <source>
        <dbReference type="EMBL" id="VVE52380.1"/>
    </source>
</evidence>